<dbReference type="AlphaFoldDB" id="A0A1N6YEW0"/>
<sequence length="226" mass="24421">MVDGEKGGRRRRNRMGNRAQAYTLEGFVGALIVLTALLFALQSVVLTPTTAGTVDQDVKSQLRIQTNDALRIGAADGSVENLTRYWNASNGNETGGFAYANTTEVGYGHAPPCAPAKSPDATCDSLGETLESTLTRQGYVYNLYVTYRLPGDPTETATERVVYRGVPSSNAVVATHTVVLYDDMTLTGPENADNRTLAELDPEEFYANDASDGVVYNVVEVRIVAW</sequence>
<evidence type="ECO:0000313" key="3">
    <source>
        <dbReference type="Proteomes" id="UP000186914"/>
    </source>
</evidence>
<evidence type="ECO:0000256" key="1">
    <source>
        <dbReference type="SAM" id="Phobius"/>
    </source>
</evidence>
<feature type="transmembrane region" description="Helical" evidence="1">
    <location>
        <begin position="21"/>
        <end position="41"/>
    </location>
</feature>
<proteinExistence type="predicted"/>
<accession>A0A1N6YEW0</accession>
<dbReference type="Proteomes" id="UP000186914">
    <property type="component" value="Unassembled WGS sequence"/>
</dbReference>
<dbReference type="Pfam" id="PF23959">
    <property type="entry name" value="DUF7288"/>
    <property type="match status" value="1"/>
</dbReference>
<keyword evidence="3" id="KW-1185">Reference proteome</keyword>
<dbReference type="EMBL" id="FTNO01000001">
    <property type="protein sequence ID" value="SIR13090.1"/>
    <property type="molecule type" value="Genomic_DNA"/>
</dbReference>
<keyword evidence="1" id="KW-0472">Membrane</keyword>
<gene>
    <name evidence="2" type="ORF">SAMN05421858_1536</name>
</gene>
<dbReference type="InterPro" id="IPR055712">
    <property type="entry name" value="DUF7288"/>
</dbReference>
<dbReference type="RefSeq" id="WP_245799950.1">
    <property type="nucleotide sequence ID" value="NZ_FTNO01000001.1"/>
</dbReference>
<keyword evidence="1" id="KW-1133">Transmembrane helix</keyword>
<reference evidence="3" key="1">
    <citation type="submission" date="2017-01" db="EMBL/GenBank/DDBJ databases">
        <authorList>
            <person name="Varghese N."/>
            <person name="Submissions S."/>
        </authorList>
    </citation>
    <scope>NUCLEOTIDE SEQUENCE [LARGE SCALE GENOMIC DNA]</scope>
    <source>
        <strain evidence="3">CGMCC 1.7737</strain>
    </source>
</reference>
<keyword evidence="1" id="KW-0812">Transmembrane</keyword>
<protein>
    <submittedName>
        <fullName evidence="2">Uncharacterized protein</fullName>
    </submittedName>
</protein>
<name>A0A1N6YEW0_9EURY</name>
<organism evidence="2 3">
    <name type="scientific">Haladaptatus litoreus</name>
    <dbReference type="NCBI Taxonomy" id="553468"/>
    <lineage>
        <taxon>Archaea</taxon>
        <taxon>Methanobacteriati</taxon>
        <taxon>Methanobacteriota</taxon>
        <taxon>Stenosarchaea group</taxon>
        <taxon>Halobacteria</taxon>
        <taxon>Halobacteriales</taxon>
        <taxon>Haladaptataceae</taxon>
        <taxon>Haladaptatus</taxon>
    </lineage>
</organism>
<evidence type="ECO:0000313" key="2">
    <source>
        <dbReference type="EMBL" id="SIR13090.1"/>
    </source>
</evidence>